<protein>
    <submittedName>
        <fullName evidence="1">Uncharacterized protein</fullName>
    </submittedName>
</protein>
<reference evidence="1" key="1">
    <citation type="journal article" date="2020" name="Nature">
        <title>Giant virus diversity and host interactions through global metagenomics.</title>
        <authorList>
            <person name="Schulz F."/>
            <person name="Roux S."/>
            <person name="Paez-Espino D."/>
            <person name="Jungbluth S."/>
            <person name="Walsh D.A."/>
            <person name="Denef V.J."/>
            <person name="McMahon K.D."/>
            <person name="Konstantinidis K.T."/>
            <person name="Eloe-Fadrosh E.A."/>
            <person name="Kyrpides N.C."/>
            <person name="Woyke T."/>
        </authorList>
    </citation>
    <scope>NUCLEOTIDE SEQUENCE</scope>
    <source>
        <strain evidence="1">GVMAG-M-3300023174-107</strain>
    </source>
</reference>
<proteinExistence type="predicted"/>
<dbReference type="AlphaFoldDB" id="A0A6C0D3W4"/>
<organism evidence="1">
    <name type="scientific">viral metagenome</name>
    <dbReference type="NCBI Taxonomy" id="1070528"/>
    <lineage>
        <taxon>unclassified sequences</taxon>
        <taxon>metagenomes</taxon>
        <taxon>organismal metagenomes</taxon>
    </lineage>
</organism>
<accession>A0A6C0D3W4</accession>
<evidence type="ECO:0000313" key="1">
    <source>
        <dbReference type="EMBL" id="QHT10784.1"/>
    </source>
</evidence>
<name>A0A6C0D3W4_9ZZZZ</name>
<dbReference type="EMBL" id="MN739528">
    <property type="protein sequence ID" value="QHT10784.1"/>
    <property type="molecule type" value="Genomic_DNA"/>
</dbReference>
<sequence>MLELVNDLNEGQQYYVVHRRGAVVEGDLIYVGGSYFKYPNGYQKFHLDERYYNFYRYVSNYEYYMTLKEKYDANCLNIILKRLVNENFEW</sequence>